<evidence type="ECO:0000256" key="1">
    <source>
        <dbReference type="ARBA" id="ARBA00023002"/>
    </source>
</evidence>
<evidence type="ECO:0000256" key="2">
    <source>
        <dbReference type="ARBA" id="ARBA00048615"/>
    </source>
</evidence>
<dbReference type="OrthoDB" id="271711at2"/>
<dbReference type="SUPFAM" id="SSF48179">
    <property type="entry name" value="6-phosphogluconate dehydrogenase C-terminal domain-like"/>
    <property type="match status" value="1"/>
</dbReference>
<proteinExistence type="predicted"/>
<dbReference type="InterPro" id="IPR050988">
    <property type="entry name" value="Mannitol_DH/Oxidoreductase"/>
</dbReference>
<dbReference type="Gene3D" id="3.40.50.720">
    <property type="entry name" value="NAD(P)-binding Rossmann-like Domain"/>
    <property type="match status" value="1"/>
</dbReference>
<dbReference type="InterPro" id="IPR000669">
    <property type="entry name" value="Mannitol_DH"/>
</dbReference>
<dbReference type="InterPro" id="IPR013328">
    <property type="entry name" value="6PGD_dom2"/>
</dbReference>
<comment type="caution">
    <text evidence="5">The sequence shown here is derived from an EMBL/GenBank/DDBJ whole genome shotgun (WGS) entry which is preliminary data.</text>
</comment>
<reference evidence="5 6" key="1">
    <citation type="submission" date="2018-10" db="EMBL/GenBank/DDBJ databases">
        <authorList>
            <person name="Li J."/>
        </authorList>
    </citation>
    <scope>NUCLEOTIDE SEQUENCE [LARGE SCALE GENOMIC DNA]</scope>
    <source>
        <strain evidence="5 6">JCM 11654</strain>
    </source>
</reference>
<dbReference type="AlphaFoldDB" id="A0A3L7ASC3"/>
<dbReference type="Pfam" id="PF08125">
    <property type="entry name" value="Mannitol_dh_C"/>
    <property type="match status" value="1"/>
</dbReference>
<organism evidence="5 6">
    <name type="scientific">Mycetocola lacteus</name>
    <dbReference type="NCBI Taxonomy" id="76637"/>
    <lineage>
        <taxon>Bacteria</taxon>
        <taxon>Bacillati</taxon>
        <taxon>Actinomycetota</taxon>
        <taxon>Actinomycetes</taxon>
        <taxon>Micrococcales</taxon>
        <taxon>Microbacteriaceae</taxon>
        <taxon>Mycetocola</taxon>
    </lineage>
</organism>
<dbReference type="InterPro" id="IPR036291">
    <property type="entry name" value="NAD(P)-bd_dom_sf"/>
</dbReference>
<dbReference type="Gene3D" id="1.10.1040.10">
    <property type="entry name" value="N-(1-d-carboxylethyl)-l-norvaline Dehydrogenase, domain 2"/>
    <property type="match status" value="1"/>
</dbReference>
<dbReference type="InterPro" id="IPR008927">
    <property type="entry name" value="6-PGluconate_DH-like_C_sf"/>
</dbReference>
<dbReference type="SUPFAM" id="SSF51735">
    <property type="entry name" value="NAD(P)-binding Rossmann-fold domains"/>
    <property type="match status" value="1"/>
</dbReference>
<dbReference type="GO" id="GO:0008926">
    <property type="term" value="F:mannitol-1-phosphate 5-dehydrogenase activity"/>
    <property type="evidence" value="ECO:0007669"/>
    <property type="project" value="UniProtKB-EC"/>
</dbReference>
<sequence length="451" mass="47558">MSTTTAPRLTRDPGTAAPVRIVHLGIGAFARAHQAWLTGLADTAGEWGIAAFTGRSTTVADELAPQGGLYTLITRAAEGDRAEIVDSIVAVYPGSDIPTWSALVAADTTVLITLTITEAGYRLGADGALDTSDPAVRADIEGFGHRDPETAPGRLVHGLAARRAAGAGPIAIVSCDNLPGNGELVRAMLADFAAAVDPGLAEWIAAHVSSVSTSIDRITPRTTPEDVETAAELTGFADASPVVTEPFFDWVLSGDFPAGRPAWEHAGARFVEDIEPFEARKLWLLNGAHTLLASAGRLRGHETVAEALADPACRGWVEAFWDEAARHLTAPELELPRYRAQLIERFENPRIRHNLAQIALDNVTKIRLRILPVLRAEREAGRTGEAAARAVAAWAAFELAAPAAAPDAEAAAEAAAERTLPEILSALDPALTEEPALLARITGLVAELGAR</sequence>
<feature type="domain" description="Mannitol dehydrogenase N-terminal" evidence="3">
    <location>
        <begin position="20"/>
        <end position="264"/>
    </location>
</feature>
<evidence type="ECO:0000313" key="5">
    <source>
        <dbReference type="EMBL" id="RLP82895.1"/>
    </source>
</evidence>
<dbReference type="InterPro" id="IPR013118">
    <property type="entry name" value="Mannitol_DH_C"/>
</dbReference>
<evidence type="ECO:0000313" key="6">
    <source>
        <dbReference type="Proteomes" id="UP000269438"/>
    </source>
</evidence>
<accession>A0A3L7ASC3</accession>
<dbReference type="RefSeq" id="WP_121688037.1">
    <property type="nucleotide sequence ID" value="NZ_RCUY01000005.1"/>
</dbReference>
<feature type="domain" description="Mannitol dehydrogenase C-terminal" evidence="4">
    <location>
        <begin position="273"/>
        <end position="398"/>
    </location>
</feature>
<dbReference type="EMBL" id="RCUY01000005">
    <property type="protein sequence ID" value="RLP82895.1"/>
    <property type="molecule type" value="Genomic_DNA"/>
</dbReference>
<keyword evidence="1" id="KW-0560">Oxidoreductase</keyword>
<dbReference type="PANTHER" id="PTHR43362">
    <property type="entry name" value="MANNITOL DEHYDROGENASE DSF1-RELATED"/>
    <property type="match status" value="1"/>
</dbReference>
<evidence type="ECO:0000259" key="4">
    <source>
        <dbReference type="Pfam" id="PF08125"/>
    </source>
</evidence>
<keyword evidence="6" id="KW-1185">Reference proteome</keyword>
<dbReference type="PANTHER" id="PTHR43362:SF1">
    <property type="entry name" value="MANNITOL DEHYDROGENASE 2-RELATED"/>
    <property type="match status" value="1"/>
</dbReference>
<name>A0A3L7ASC3_9MICO</name>
<evidence type="ECO:0000259" key="3">
    <source>
        <dbReference type="Pfam" id="PF01232"/>
    </source>
</evidence>
<dbReference type="Pfam" id="PF01232">
    <property type="entry name" value="Mannitol_dh"/>
    <property type="match status" value="1"/>
</dbReference>
<dbReference type="Proteomes" id="UP000269438">
    <property type="component" value="Unassembled WGS sequence"/>
</dbReference>
<dbReference type="InterPro" id="IPR013131">
    <property type="entry name" value="Mannitol_DH_N"/>
</dbReference>
<gene>
    <name evidence="5" type="ORF">D9V34_06505</name>
</gene>
<dbReference type="PRINTS" id="PR00084">
    <property type="entry name" value="MTLDHDRGNASE"/>
</dbReference>
<protein>
    <submittedName>
        <fullName evidence="5">Mannitol dehydrogenase family protein</fullName>
    </submittedName>
</protein>
<comment type="catalytic activity">
    <reaction evidence="2">
        <text>D-mannitol 1-phosphate + NAD(+) = beta-D-fructose 6-phosphate + NADH + H(+)</text>
        <dbReference type="Rhea" id="RHEA:19661"/>
        <dbReference type="ChEBI" id="CHEBI:15378"/>
        <dbReference type="ChEBI" id="CHEBI:57540"/>
        <dbReference type="ChEBI" id="CHEBI:57634"/>
        <dbReference type="ChEBI" id="CHEBI:57945"/>
        <dbReference type="ChEBI" id="CHEBI:61381"/>
        <dbReference type="EC" id="1.1.1.17"/>
    </reaction>
</comment>